<proteinExistence type="predicted"/>
<keyword evidence="2 3" id="KW-0067">ATP-binding</keyword>
<feature type="binding site" evidence="3">
    <location>
        <begin position="156"/>
        <end position="163"/>
    </location>
    <ligand>
        <name>ATP</name>
        <dbReference type="ChEBI" id="CHEBI:30616"/>
    </ligand>
</feature>
<evidence type="ECO:0000259" key="5">
    <source>
        <dbReference type="PROSITE" id="PS50901"/>
    </source>
</evidence>
<feature type="domain" description="FtsK" evidence="5">
    <location>
        <begin position="138"/>
        <end position="328"/>
    </location>
</feature>
<evidence type="ECO:0000256" key="3">
    <source>
        <dbReference type="PROSITE-ProRule" id="PRU00289"/>
    </source>
</evidence>
<evidence type="ECO:0000256" key="4">
    <source>
        <dbReference type="SAM" id="MobiDB-lite"/>
    </source>
</evidence>
<dbReference type="SUPFAM" id="SSF52540">
    <property type="entry name" value="P-loop containing nucleoside triphosphate hydrolases"/>
    <property type="match status" value="1"/>
</dbReference>
<dbReference type="InterPro" id="IPR027417">
    <property type="entry name" value="P-loop_NTPase"/>
</dbReference>
<dbReference type="PANTHER" id="PTHR22683:SF1">
    <property type="entry name" value="TYPE VII SECRETION SYSTEM PROTEIN ESSC"/>
    <property type="match status" value="1"/>
</dbReference>
<evidence type="ECO:0000256" key="1">
    <source>
        <dbReference type="ARBA" id="ARBA00022741"/>
    </source>
</evidence>
<keyword evidence="1 3" id="KW-0547">Nucleotide-binding</keyword>
<gene>
    <name evidence="6" type="ORF">GCM10008967_00510</name>
</gene>
<dbReference type="Proteomes" id="UP001500782">
    <property type="component" value="Unassembled WGS sequence"/>
</dbReference>
<evidence type="ECO:0000313" key="7">
    <source>
        <dbReference type="Proteomes" id="UP001500782"/>
    </source>
</evidence>
<evidence type="ECO:0000313" key="6">
    <source>
        <dbReference type="EMBL" id="GAA0313901.1"/>
    </source>
</evidence>
<dbReference type="PROSITE" id="PS50901">
    <property type="entry name" value="FTSK"/>
    <property type="match status" value="1"/>
</dbReference>
<dbReference type="EMBL" id="BAAADJ010000001">
    <property type="protein sequence ID" value="GAA0313901.1"/>
    <property type="molecule type" value="Genomic_DNA"/>
</dbReference>
<evidence type="ECO:0000256" key="2">
    <source>
        <dbReference type="ARBA" id="ARBA00022840"/>
    </source>
</evidence>
<dbReference type="InterPro" id="IPR002543">
    <property type="entry name" value="FtsK_dom"/>
</dbReference>
<sequence length="399" mass="45861">MIEWVIPLAVGATAFIKTSKSEKKKIEHIMKNVGYGVKKKDEILYPKFKVKESLFDGDKHVGEKYCYTVPLGLPATKLAEMEKSVKLFSDGLKRPVEVSYQEGLLQISVYNSVLPTMYPYSTLPPKNDEWTVPMGIRFDGLIWHNFDYVPHMTVAGVTRFGKSVLLKVIMTYLIENHPDDVEFYIIDLKGGLEFGPYENLNQVRGVGSNEEEAAILLDEVHERMQRMYKYFRHNNWSNVVNTPEQKRIFVIVDEAAQLTPEKWMSKEHKKLLSMCQYYLGEIARIGGALGFREIFCTQYPTADTLPRQIKQNADAKVTFRLPTGYASSVAIDDTGAEELPSDIKGRALFKTHELKEMQVPFISDKEMRARLKNWEVRKDGTNPSTSKEKQTREDSLYFR</sequence>
<keyword evidence="7" id="KW-1185">Reference proteome</keyword>
<dbReference type="Gene3D" id="3.40.50.300">
    <property type="entry name" value="P-loop containing nucleotide triphosphate hydrolases"/>
    <property type="match status" value="1"/>
</dbReference>
<protein>
    <submittedName>
        <fullName evidence="6">FtsK/SpoIIIE domain-containing protein</fullName>
    </submittedName>
</protein>
<dbReference type="Pfam" id="PF01580">
    <property type="entry name" value="FtsK_SpoIIIE"/>
    <property type="match status" value="1"/>
</dbReference>
<accession>A0ABN0VPB9</accession>
<name>A0ABN0VPB9_9BACI</name>
<organism evidence="6 7">
    <name type="scientific">Bacillus carboniphilus</name>
    <dbReference type="NCBI Taxonomy" id="86663"/>
    <lineage>
        <taxon>Bacteria</taxon>
        <taxon>Bacillati</taxon>
        <taxon>Bacillota</taxon>
        <taxon>Bacilli</taxon>
        <taxon>Bacillales</taxon>
        <taxon>Bacillaceae</taxon>
        <taxon>Bacillus</taxon>
    </lineage>
</organism>
<dbReference type="PANTHER" id="PTHR22683">
    <property type="entry name" value="SPORULATION PROTEIN RELATED"/>
    <property type="match status" value="1"/>
</dbReference>
<comment type="caution">
    <text evidence="6">The sequence shown here is derived from an EMBL/GenBank/DDBJ whole genome shotgun (WGS) entry which is preliminary data.</text>
</comment>
<reference evidence="6 7" key="1">
    <citation type="journal article" date="2019" name="Int. J. Syst. Evol. Microbiol.">
        <title>The Global Catalogue of Microorganisms (GCM) 10K type strain sequencing project: providing services to taxonomists for standard genome sequencing and annotation.</title>
        <authorList>
            <consortium name="The Broad Institute Genomics Platform"/>
            <consortium name="The Broad Institute Genome Sequencing Center for Infectious Disease"/>
            <person name="Wu L."/>
            <person name="Ma J."/>
        </authorList>
    </citation>
    <scope>NUCLEOTIDE SEQUENCE [LARGE SCALE GENOMIC DNA]</scope>
    <source>
        <strain evidence="6 7">JCM 9731</strain>
    </source>
</reference>
<dbReference type="RefSeq" id="WP_343795286.1">
    <property type="nucleotide sequence ID" value="NZ_BAAADJ010000001.1"/>
</dbReference>
<dbReference type="InterPro" id="IPR050206">
    <property type="entry name" value="FtsK/SpoIIIE/SftA"/>
</dbReference>
<feature type="region of interest" description="Disordered" evidence="4">
    <location>
        <begin position="373"/>
        <end position="399"/>
    </location>
</feature>